<evidence type="ECO:0000313" key="3">
    <source>
        <dbReference type="Proteomes" id="UP000186594"/>
    </source>
</evidence>
<reference evidence="2 3" key="1">
    <citation type="submission" date="2016-04" db="EMBL/GenBank/DDBJ databases">
        <title>Evolutionary innovation and constraint leading to complex multicellularity in the Ascomycota.</title>
        <authorList>
            <person name="Cisse O."/>
            <person name="Nguyen A."/>
            <person name="Hewitt D.A."/>
            <person name="Jedd G."/>
            <person name="Stajich J.E."/>
        </authorList>
    </citation>
    <scope>NUCLEOTIDE SEQUENCE [LARGE SCALE GENOMIC DNA]</scope>
    <source>
        <strain evidence="2 3">DAH-3</strain>
    </source>
</reference>
<evidence type="ECO:0000256" key="1">
    <source>
        <dbReference type="SAM" id="MobiDB-lite"/>
    </source>
</evidence>
<name>A0A1U7LWV0_NEOID</name>
<keyword evidence="3" id="KW-1185">Reference proteome</keyword>
<dbReference type="Proteomes" id="UP000186594">
    <property type="component" value="Unassembled WGS sequence"/>
</dbReference>
<proteinExistence type="predicted"/>
<accession>A0A1U7LWV0</accession>
<dbReference type="EMBL" id="LXFE01000118">
    <property type="protein sequence ID" value="OLL27156.1"/>
    <property type="molecule type" value="Genomic_DNA"/>
</dbReference>
<organism evidence="2 3">
    <name type="scientific">Neolecta irregularis (strain DAH-3)</name>
    <dbReference type="NCBI Taxonomy" id="1198029"/>
    <lineage>
        <taxon>Eukaryota</taxon>
        <taxon>Fungi</taxon>
        <taxon>Dikarya</taxon>
        <taxon>Ascomycota</taxon>
        <taxon>Taphrinomycotina</taxon>
        <taxon>Neolectales</taxon>
        <taxon>Neolectaceae</taxon>
        <taxon>Neolecta</taxon>
    </lineage>
</organism>
<sequence length="152" mass="16980">MTNPTARVQHDLGASNALYNQSPEDLMSYQNPSDSFGSQPQYMPQQTQDSRQFIPVTQQQIGSPLQSLNRPVKSLGSEIPDSYGVTGYDTQYGNQQMLDHSPDVYLERAFNRFDMMLKDSVRQIGAGSTLDASRTLWALTNWIVQSVSDLGI</sequence>
<comment type="caution">
    <text evidence="2">The sequence shown here is derived from an EMBL/GenBank/DDBJ whole genome shotgun (WGS) entry which is preliminary data.</text>
</comment>
<dbReference type="AlphaFoldDB" id="A0A1U7LWV0"/>
<evidence type="ECO:0000313" key="2">
    <source>
        <dbReference type="EMBL" id="OLL27156.1"/>
    </source>
</evidence>
<feature type="region of interest" description="Disordered" evidence="1">
    <location>
        <begin position="24"/>
        <end position="49"/>
    </location>
</feature>
<gene>
    <name evidence="2" type="ORF">NEOLI_001952</name>
</gene>
<protein>
    <submittedName>
        <fullName evidence="2">Uncharacterized protein</fullName>
    </submittedName>
</protein>